<feature type="transmembrane region" description="Helical" evidence="7">
    <location>
        <begin position="204"/>
        <end position="221"/>
    </location>
</feature>
<feature type="transmembrane region" description="Helical" evidence="7">
    <location>
        <begin position="228"/>
        <end position="249"/>
    </location>
</feature>
<dbReference type="EMBL" id="FOSW01000014">
    <property type="protein sequence ID" value="SFL62861.1"/>
    <property type="molecule type" value="Genomic_DNA"/>
</dbReference>
<keyword evidence="4" id="KW-0378">Hydrolase</keyword>
<keyword evidence="3 7" id="KW-0812">Transmembrane</keyword>
<feature type="transmembrane region" description="Helical" evidence="7">
    <location>
        <begin position="154"/>
        <end position="174"/>
    </location>
</feature>
<reference evidence="10" key="1">
    <citation type="submission" date="2016-10" db="EMBL/GenBank/DDBJ databases">
        <authorList>
            <person name="Varghese N."/>
            <person name="Submissions S."/>
        </authorList>
    </citation>
    <scope>NUCLEOTIDE SEQUENCE [LARGE SCALE GENOMIC DNA]</scope>
    <source>
        <strain evidence="10">DSM 45317</strain>
    </source>
</reference>
<dbReference type="InterPro" id="IPR050925">
    <property type="entry name" value="Rhomboid_protease_S54"/>
</dbReference>
<dbReference type="InterPro" id="IPR022764">
    <property type="entry name" value="Peptidase_S54_rhomboid_dom"/>
</dbReference>
<evidence type="ECO:0000256" key="4">
    <source>
        <dbReference type="ARBA" id="ARBA00022801"/>
    </source>
</evidence>
<keyword evidence="10" id="KW-1185">Reference proteome</keyword>
<keyword evidence="9" id="KW-0645">Protease</keyword>
<feature type="domain" description="Peptidase S54 rhomboid" evidence="8">
    <location>
        <begin position="89"/>
        <end position="217"/>
    </location>
</feature>
<feature type="transmembrane region" description="Helical" evidence="7">
    <location>
        <begin position="181"/>
        <end position="198"/>
    </location>
</feature>
<dbReference type="GO" id="GO:0016020">
    <property type="term" value="C:membrane"/>
    <property type="evidence" value="ECO:0007669"/>
    <property type="project" value="UniProtKB-SubCell"/>
</dbReference>
<organism evidence="9 10">
    <name type="scientific">Geodermatophilus ruber</name>
    <dbReference type="NCBI Taxonomy" id="504800"/>
    <lineage>
        <taxon>Bacteria</taxon>
        <taxon>Bacillati</taxon>
        <taxon>Actinomycetota</taxon>
        <taxon>Actinomycetes</taxon>
        <taxon>Geodermatophilales</taxon>
        <taxon>Geodermatophilaceae</taxon>
        <taxon>Geodermatophilus</taxon>
    </lineage>
</organism>
<gene>
    <name evidence="9" type="ORF">SAMN04488085_11498</name>
</gene>
<proteinExistence type="inferred from homology"/>
<evidence type="ECO:0000256" key="3">
    <source>
        <dbReference type="ARBA" id="ARBA00022692"/>
    </source>
</evidence>
<accession>A0A1I4J9G3</accession>
<dbReference type="InterPro" id="IPR035952">
    <property type="entry name" value="Rhomboid-like_sf"/>
</dbReference>
<dbReference type="Pfam" id="PF01694">
    <property type="entry name" value="Rhomboid"/>
    <property type="match status" value="1"/>
</dbReference>
<keyword evidence="5 7" id="KW-1133">Transmembrane helix</keyword>
<comment type="similarity">
    <text evidence="2">Belongs to the peptidase S54 family.</text>
</comment>
<protein>
    <submittedName>
        <fullName evidence="9">Membrane associated serine protease, rhomboid family</fullName>
    </submittedName>
</protein>
<name>A0A1I4J9G3_9ACTN</name>
<evidence type="ECO:0000313" key="9">
    <source>
        <dbReference type="EMBL" id="SFL62861.1"/>
    </source>
</evidence>
<dbReference type="Proteomes" id="UP000199152">
    <property type="component" value="Unassembled WGS sequence"/>
</dbReference>
<comment type="subcellular location">
    <subcellularLocation>
        <location evidence="1">Membrane</location>
        <topology evidence="1">Multi-pass membrane protein</topology>
    </subcellularLocation>
</comment>
<dbReference type="RefSeq" id="WP_091328438.1">
    <property type="nucleotide sequence ID" value="NZ_FOSW01000014.1"/>
</dbReference>
<dbReference type="InParanoid" id="A0A1I4J9G3"/>
<evidence type="ECO:0000259" key="8">
    <source>
        <dbReference type="Pfam" id="PF01694"/>
    </source>
</evidence>
<dbReference type="FunCoup" id="A0A1I4J9G3">
    <property type="interactions" value="230"/>
</dbReference>
<dbReference type="SUPFAM" id="SSF144091">
    <property type="entry name" value="Rhomboid-like"/>
    <property type="match status" value="1"/>
</dbReference>
<evidence type="ECO:0000256" key="1">
    <source>
        <dbReference type="ARBA" id="ARBA00004141"/>
    </source>
</evidence>
<evidence type="ECO:0000256" key="5">
    <source>
        <dbReference type="ARBA" id="ARBA00022989"/>
    </source>
</evidence>
<feature type="transmembrane region" description="Helical" evidence="7">
    <location>
        <begin position="97"/>
        <end position="117"/>
    </location>
</feature>
<dbReference type="AlphaFoldDB" id="A0A1I4J9G3"/>
<feature type="transmembrane region" description="Helical" evidence="7">
    <location>
        <begin position="40"/>
        <end position="64"/>
    </location>
</feature>
<dbReference type="OrthoDB" id="9807874at2"/>
<dbReference type="GO" id="GO:0004252">
    <property type="term" value="F:serine-type endopeptidase activity"/>
    <property type="evidence" value="ECO:0007669"/>
    <property type="project" value="InterPro"/>
</dbReference>
<evidence type="ECO:0000256" key="6">
    <source>
        <dbReference type="ARBA" id="ARBA00023136"/>
    </source>
</evidence>
<keyword evidence="6 7" id="KW-0472">Membrane</keyword>
<dbReference type="STRING" id="504800.SAMN04488085_11498"/>
<dbReference type="GO" id="GO:0006508">
    <property type="term" value="P:proteolysis"/>
    <property type="evidence" value="ECO:0007669"/>
    <property type="project" value="UniProtKB-KW"/>
</dbReference>
<dbReference type="Gene3D" id="1.20.1540.10">
    <property type="entry name" value="Rhomboid-like"/>
    <property type="match status" value="1"/>
</dbReference>
<sequence length="251" mass="26459">MTPASVGFQCPECVREGRATVRQPRATPVLRRAGRRFGTVTVTLIGLNVAMFVVTAVSAGLAGANPLDNQYSPLFAQLSQVPILVELGEDWRLLTAAFLHIGPMHLVLNMLALLIFGSELERQLGRWRYLAVYLISALGGAVALQLFGEPGRPVAGASAAIYGLLGGLAVLMLARREDLRGLLTLLAINVAISFLPGVSLLGHLGGLVAGFAATAVVVLLRRRTELQVLGLMLLAGVLAVVALTVPTLVVL</sequence>
<dbReference type="PANTHER" id="PTHR43731">
    <property type="entry name" value="RHOMBOID PROTEASE"/>
    <property type="match status" value="1"/>
</dbReference>
<dbReference type="PANTHER" id="PTHR43731:SF14">
    <property type="entry name" value="PRESENILIN-ASSOCIATED RHOMBOID-LIKE PROTEIN, MITOCHONDRIAL"/>
    <property type="match status" value="1"/>
</dbReference>
<feature type="transmembrane region" description="Helical" evidence="7">
    <location>
        <begin position="129"/>
        <end position="148"/>
    </location>
</feature>
<evidence type="ECO:0000313" key="10">
    <source>
        <dbReference type="Proteomes" id="UP000199152"/>
    </source>
</evidence>
<evidence type="ECO:0000256" key="7">
    <source>
        <dbReference type="SAM" id="Phobius"/>
    </source>
</evidence>
<evidence type="ECO:0000256" key="2">
    <source>
        <dbReference type="ARBA" id="ARBA00009045"/>
    </source>
</evidence>